<gene>
    <name evidence="1" type="ORF">COV55_03370</name>
</gene>
<sequence>MVIDALVYEGTDESIIDLCKDIQDIDQLFLRALVRRICEYIDHQNHIENTQNRSGDIIKHLKLIDIIVGRAE</sequence>
<reference evidence="1 2" key="1">
    <citation type="submission" date="2017-09" db="EMBL/GenBank/DDBJ databases">
        <title>Depth-based differentiation of microbial function through sediment-hosted aquifers and enrichment of novel symbionts in the deep terrestrial subsurface.</title>
        <authorList>
            <person name="Probst A.J."/>
            <person name="Ladd B."/>
            <person name="Jarett J.K."/>
            <person name="Geller-Mcgrath D.E."/>
            <person name="Sieber C.M."/>
            <person name="Emerson J.B."/>
            <person name="Anantharaman K."/>
            <person name="Thomas B.C."/>
            <person name="Malmstrom R."/>
            <person name="Stieglmeier M."/>
            <person name="Klingl A."/>
            <person name="Woyke T."/>
            <person name="Ryan C.M."/>
            <person name="Banfield J.F."/>
        </authorList>
    </citation>
    <scope>NUCLEOTIDE SEQUENCE [LARGE SCALE GENOMIC DNA]</scope>
    <source>
        <strain evidence="1">CG11_big_fil_rev_8_21_14_0_20_36_20</strain>
    </source>
</reference>
<proteinExistence type="predicted"/>
<comment type="caution">
    <text evidence="1">The sequence shown here is derived from an EMBL/GenBank/DDBJ whole genome shotgun (WGS) entry which is preliminary data.</text>
</comment>
<dbReference type="EMBL" id="PCWQ01000012">
    <property type="protein sequence ID" value="PIR06541.1"/>
    <property type="molecule type" value="Genomic_DNA"/>
</dbReference>
<protein>
    <submittedName>
        <fullName evidence="1">Uncharacterized protein</fullName>
    </submittedName>
</protein>
<evidence type="ECO:0000313" key="1">
    <source>
        <dbReference type="EMBL" id="PIR06541.1"/>
    </source>
</evidence>
<name>A0A2H0NCC4_9BACT</name>
<dbReference type="Proteomes" id="UP000230564">
    <property type="component" value="Unassembled WGS sequence"/>
</dbReference>
<dbReference type="AlphaFoldDB" id="A0A2H0NCC4"/>
<evidence type="ECO:0000313" key="2">
    <source>
        <dbReference type="Proteomes" id="UP000230564"/>
    </source>
</evidence>
<organism evidence="1 2">
    <name type="scientific">Candidatus Komeilibacteria bacterium CG11_big_fil_rev_8_21_14_0_20_36_20</name>
    <dbReference type="NCBI Taxonomy" id="1974477"/>
    <lineage>
        <taxon>Bacteria</taxon>
        <taxon>Candidatus Komeiliibacteriota</taxon>
    </lineage>
</organism>
<accession>A0A2H0NCC4</accession>